<comment type="caution">
    <text evidence="1">The sequence shown here is derived from an EMBL/GenBank/DDBJ whole genome shotgun (WGS) entry which is preliminary data.</text>
</comment>
<dbReference type="Proteomes" id="UP000050360">
    <property type="component" value="Unassembled WGS sequence"/>
</dbReference>
<sequence length="71" mass="7936">MELDVEVKKALGDMGKTGQSYNEVLKKVIEDAKLAREMNIKNMKTAIVDNHGKASISRTLAGKTIEYRVKQ</sequence>
<name>A0A0N8KQ43_9EURY</name>
<accession>A0A0N8KQ43</accession>
<proteinExistence type="predicted"/>
<dbReference type="AlphaFoldDB" id="A0A0N8KQ43"/>
<evidence type="ECO:0000313" key="2">
    <source>
        <dbReference type="Proteomes" id="UP000050360"/>
    </source>
</evidence>
<organism evidence="1 2">
    <name type="scientific">Candidatus Methanoperedens nitratireducens</name>
    <dbReference type="NCBI Taxonomy" id="1392998"/>
    <lineage>
        <taxon>Archaea</taxon>
        <taxon>Methanobacteriati</taxon>
        <taxon>Methanobacteriota</taxon>
        <taxon>Stenosarchaea group</taxon>
        <taxon>Methanomicrobia</taxon>
        <taxon>Methanosarcinales</taxon>
        <taxon>ANME-2 cluster</taxon>
        <taxon>Candidatus Methanoperedentaceae</taxon>
        <taxon>Candidatus Methanoperedens</taxon>
    </lineage>
</organism>
<gene>
    <name evidence="1" type="ORF">MPEBLZ_04354</name>
</gene>
<dbReference type="EMBL" id="LKCM01000440">
    <property type="protein sequence ID" value="KPQ41098.1"/>
    <property type="molecule type" value="Genomic_DNA"/>
</dbReference>
<evidence type="ECO:0000313" key="1">
    <source>
        <dbReference type="EMBL" id="KPQ41098.1"/>
    </source>
</evidence>
<protein>
    <submittedName>
        <fullName evidence="1">Uncharacterized protein</fullName>
    </submittedName>
</protein>
<reference evidence="1 2" key="1">
    <citation type="submission" date="2015-09" db="EMBL/GenBank/DDBJ databases">
        <title>A metagenomics-based metabolic model of nitrate-dependent anaerobic oxidation of methane by Methanoperedens-like archaea.</title>
        <authorList>
            <person name="Arshad A."/>
            <person name="Speth D.R."/>
            <person name="De Graaf R.M."/>
            <person name="Op Den Camp H.J."/>
            <person name="Jetten M.S."/>
            <person name="Welte C.U."/>
        </authorList>
    </citation>
    <scope>NUCLEOTIDE SEQUENCE [LARGE SCALE GENOMIC DNA]</scope>
</reference>